<comment type="caution">
    <text evidence="8">The sequence shown here is derived from an EMBL/GenBank/DDBJ whole genome shotgun (WGS) entry which is preliminary data.</text>
</comment>
<evidence type="ECO:0000313" key="9">
    <source>
        <dbReference type="Proteomes" id="UP000606463"/>
    </source>
</evidence>
<comment type="function">
    <text evidence="6">Catalyzes the 2'-O-methylation of the ribose of cytidine 1402 (C1402) in 16S rRNA.</text>
</comment>
<organism evidence="8 9">
    <name type="scientific">Aquifex aeolicus</name>
    <dbReference type="NCBI Taxonomy" id="63363"/>
    <lineage>
        <taxon>Bacteria</taxon>
        <taxon>Pseudomonadati</taxon>
        <taxon>Aquificota</taxon>
        <taxon>Aquificia</taxon>
        <taxon>Aquificales</taxon>
        <taxon>Aquificaceae</taxon>
        <taxon>Aquifex</taxon>
    </lineage>
</organism>
<evidence type="ECO:0000256" key="4">
    <source>
        <dbReference type="ARBA" id="ARBA00022679"/>
    </source>
</evidence>
<name>A0A9D0YPH1_AQUAO</name>
<dbReference type="InterPro" id="IPR018063">
    <property type="entry name" value="SAM_MeTrfase_RsmI_CS"/>
</dbReference>
<dbReference type="HAMAP" id="MF_01877">
    <property type="entry name" value="16SrRNA_methyltr_I"/>
    <property type="match status" value="1"/>
</dbReference>
<comment type="similarity">
    <text evidence="6">Belongs to the methyltransferase superfamily. RsmI family.</text>
</comment>
<evidence type="ECO:0000256" key="3">
    <source>
        <dbReference type="ARBA" id="ARBA00022603"/>
    </source>
</evidence>
<feature type="domain" description="Tetrapyrrole methylase" evidence="7">
    <location>
        <begin position="3"/>
        <end position="198"/>
    </location>
</feature>
<evidence type="ECO:0000256" key="1">
    <source>
        <dbReference type="ARBA" id="ARBA00022490"/>
    </source>
</evidence>
<reference evidence="8" key="1">
    <citation type="journal article" date="2020" name="ISME J.">
        <title>Gammaproteobacteria mediating utilization of methyl-, sulfur- and petroleum organic compounds in deep ocean hydrothermal plumes.</title>
        <authorList>
            <person name="Zhou Z."/>
            <person name="Liu Y."/>
            <person name="Pan J."/>
            <person name="Cron B.R."/>
            <person name="Toner B.M."/>
            <person name="Anantharaman K."/>
            <person name="Breier J.A."/>
            <person name="Dick G.J."/>
            <person name="Li M."/>
        </authorList>
    </citation>
    <scope>NUCLEOTIDE SEQUENCE</scope>
    <source>
        <strain evidence="8">SZUA-1501</strain>
    </source>
</reference>
<dbReference type="EMBL" id="DQVE01000045">
    <property type="protein sequence ID" value="HIP98556.1"/>
    <property type="molecule type" value="Genomic_DNA"/>
</dbReference>
<dbReference type="FunFam" id="3.40.1010.10:FF:000007">
    <property type="entry name" value="Ribosomal RNA small subunit methyltransferase I"/>
    <property type="match status" value="1"/>
</dbReference>
<dbReference type="PANTHER" id="PTHR46111">
    <property type="entry name" value="RIBOSOMAL RNA SMALL SUBUNIT METHYLTRANSFERASE I"/>
    <property type="match status" value="1"/>
</dbReference>
<proteinExistence type="inferred from homology"/>
<dbReference type="Proteomes" id="UP000606463">
    <property type="component" value="Unassembled WGS sequence"/>
</dbReference>
<dbReference type="Gene3D" id="3.40.1010.10">
    <property type="entry name" value="Cobalt-precorrin-4 Transmethylase, Domain 1"/>
    <property type="match status" value="1"/>
</dbReference>
<comment type="subcellular location">
    <subcellularLocation>
        <location evidence="6">Cytoplasm</location>
    </subcellularLocation>
</comment>
<dbReference type="PANTHER" id="PTHR46111:SF1">
    <property type="entry name" value="RIBOSOMAL RNA SMALL SUBUNIT METHYLTRANSFERASE I"/>
    <property type="match status" value="1"/>
</dbReference>
<dbReference type="Gene3D" id="3.30.950.10">
    <property type="entry name" value="Methyltransferase, Cobalt-precorrin-4 Transmethylase, Domain 2"/>
    <property type="match status" value="1"/>
</dbReference>
<dbReference type="InterPro" id="IPR014776">
    <property type="entry name" value="4pyrrole_Mease_sub2"/>
</dbReference>
<dbReference type="InterPro" id="IPR014777">
    <property type="entry name" value="4pyrrole_Mease_sub1"/>
</dbReference>
<dbReference type="InterPro" id="IPR035996">
    <property type="entry name" value="4pyrrol_Methylase_sf"/>
</dbReference>
<gene>
    <name evidence="6 8" type="primary">rsmI</name>
    <name evidence="8" type="ORF">EYH37_04240</name>
</gene>
<evidence type="ECO:0000256" key="2">
    <source>
        <dbReference type="ARBA" id="ARBA00022552"/>
    </source>
</evidence>
<dbReference type="EC" id="2.1.1.198" evidence="6"/>
<keyword evidence="3 6" id="KW-0489">Methyltransferase</keyword>
<protein>
    <recommendedName>
        <fullName evidence="6">Ribosomal RNA small subunit methyltransferase I</fullName>
        <ecNumber evidence="6">2.1.1.198</ecNumber>
    </recommendedName>
    <alternativeName>
        <fullName evidence="6">16S rRNA 2'-O-ribose C1402 methyltransferase</fullName>
    </alternativeName>
    <alternativeName>
        <fullName evidence="6">rRNA (cytidine-2'-O-)-methyltransferase RsmI</fullName>
    </alternativeName>
</protein>
<dbReference type="InterPro" id="IPR008189">
    <property type="entry name" value="rRNA_ssu_MeTfrase_I"/>
</dbReference>
<sequence>MGKLFVVPTPIGNLKDITLRALEVLKTADVVACEDTRQTLKLLNHYNIKGKRLVSYYQPKEEEKIPLLLNLLREGKTVALVSDAGTPALSDPGYKLVREVIKEGLEVEVLPGATALTTALVGSGLPSDRFLFLGFPPKRGLKEFFNPFLGLEVTFILYESPHRLLKTLEVIGELFNNPPTVVAKELTKLYEEYVRGETTEEVLRYFKENPDKVKGEFVILFRPQGETPKKPLDLKGEVLKLKKRGLSAKEIYKTLRDKGFKVDRREVYKIYREF</sequence>
<evidence type="ECO:0000259" key="7">
    <source>
        <dbReference type="Pfam" id="PF00590"/>
    </source>
</evidence>
<dbReference type="CDD" id="cd11648">
    <property type="entry name" value="RsmI"/>
    <property type="match status" value="1"/>
</dbReference>
<dbReference type="GO" id="GO:0005737">
    <property type="term" value="C:cytoplasm"/>
    <property type="evidence" value="ECO:0007669"/>
    <property type="project" value="UniProtKB-SubCell"/>
</dbReference>
<evidence type="ECO:0000256" key="6">
    <source>
        <dbReference type="HAMAP-Rule" id="MF_01877"/>
    </source>
</evidence>
<dbReference type="InterPro" id="IPR000878">
    <property type="entry name" value="4pyrrol_Mease"/>
</dbReference>
<dbReference type="PIRSF" id="PIRSF005917">
    <property type="entry name" value="MTase_YraL"/>
    <property type="match status" value="1"/>
</dbReference>
<keyword evidence="1 6" id="KW-0963">Cytoplasm</keyword>
<keyword evidence="2 6" id="KW-0698">rRNA processing</keyword>
<dbReference type="AlphaFoldDB" id="A0A9D0YPH1"/>
<keyword evidence="5 6" id="KW-0949">S-adenosyl-L-methionine</keyword>
<dbReference type="NCBIfam" id="TIGR00096">
    <property type="entry name" value="16S rRNA (cytidine(1402)-2'-O)-methyltransferase"/>
    <property type="match status" value="1"/>
</dbReference>
<accession>A0A9D0YPH1</accession>
<keyword evidence="4 6" id="KW-0808">Transferase</keyword>
<dbReference type="PROSITE" id="PS01296">
    <property type="entry name" value="RSMI"/>
    <property type="match status" value="1"/>
</dbReference>
<dbReference type="Pfam" id="PF00590">
    <property type="entry name" value="TP_methylase"/>
    <property type="match status" value="1"/>
</dbReference>
<dbReference type="GO" id="GO:0070677">
    <property type="term" value="F:rRNA (cytosine-2'-O-)-methyltransferase activity"/>
    <property type="evidence" value="ECO:0007669"/>
    <property type="project" value="UniProtKB-UniRule"/>
</dbReference>
<evidence type="ECO:0000256" key="5">
    <source>
        <dbReference type="ARBA" id="ARBA00022691"/>
    </source>
</evidence>
<comment type="catalytic activity">
    <reaction evidence="6">
        <text>cytidine(1402) in 16S rRNA + S-adenosyl-L-methionine = 2'-O-methylcytidine(1402) in 16S rRNA + S-adenosyl-L-homocysteine + H(+)</text>
        <dbReference type="Rhea" id="RHEA:42924"/>
        <dbReference type="Rhea" id="RHEA-COMP:10285"/>
        <dbReference type="Rhea" id="RHEA-COMP:10286"/>
        <dbReference type="ChEBI" id="CHEBI:15378"/>
        <dbReference type="ChEBI" id="CHEBI:57856"/>
        <dbReference type="ChEBI" id="CHEBI:59789"/>
        <dbReference type="ChEBI" id="CHEBI:74495"/>
        <dbReference type="ChEBI" id="CHEBI:82748"/>
        <dbReference type="EC" id="2.1.1.198"/>
    </reaction>
</comment>
<dbReference type="SUPFAM" id="SSF53790">
    <property type="entry name" value="Tetrapyrrole methylase"/>
    <property type="match status" value="1"/>
</dbReference>
<evidence type="ECO:0000313" key="8">
    <source>
        <dbReference type="EMBL" id="HIP98556.1"/>
    </source>
</evidence>